<evidence type="ECO:0000256" key="4">
    <source>
        <dbReference type="ARBA" id="ARBA00022801"/>
    </source>
</evidence>
<dbReference type="InterPro" id="IPR022966">
    <property type="entry name" value="RNase_II/R_CS"/>
</dbReference>
<dbReference type="PROSITE" id="PS50126">
    <property type="entry name" value="S1"/>
    <property type="match status" value="1"/>
</dbReference>
<evidence type="ECO:0000256" key="6">
    <source>
        <dbReference type="ARBA" id="ARBA00022884"/>
    </source>
</evidence>
<protein>
    <recommendedName>
        <fullName evidence="7">Ribonuclease R</fullName>
        <shortName evidence="7">RNase R</shortName>
        <ecNumber evidence="7">3.1.13.1</ecNumber>
    </recommendedName>
</protein>
<dbReference type="PANTHER" id="PTHR23355">
    <property type="entry name" value="RIBONUCLEASE"/>
    <property type="match status" value="1"/>
</dbReference>
<comment type="subcellular location">
    <subcellularLocation>
        <location evidence="7">Cytoplasm</location>
    </subcellularLocation>
</comment>
<keyword evidence="6 7" id="KW-0694">RNA-binding</keyword>
<name>A0ABT3NYQ8_9PROT</name>
<evidence type="ECO:0000256" key="7">
    <source>
        <dbReference type="HAMAP-Rule" id="MF_01895"/>
    </source>
</evidence>
<dbReference type="Gene3D" id="2.40.50.140">
    <property type="entry name" value="Nucleic acid-binding proteins"/>
    <property type="match status" value="1"/>
</dbReference>
<keyword evidence="5 7" id="KW-0269">Exonuclease</keyword>
<dbReference type="EC" id="3.1.13.1" evidence="7"/>
<dbReference type="InterPro" id="IPR004476">
    <property type="entry name" value="RNase_II/RNase_R"/>
</dbReference>
<evidence type="ECO:0000256" key="3">
    <source>
        <dbReference type="ARBA" id="ARBA00022722"/>
    </source>
</evidence>
<dbReference type="InterPro" id="IPR012340">
    <property type="entry name" value="NA-bd_OB-fold"/>
</dbReference>
<dbReference type="EMBL" id="JAPFQI010000015">
    <property type="protein sequence ID" value="MCW8087302.1"/>
    <property type="molecule type" value="Genomic_DNA"/>
</dbReference>
<keyword evidence="4 7" id="KW-0378">Hydrolase</keyword>
<dbReference type="InterPro" id="IPR011805">
    <property type="entry name" value="RNase_R"/>
</dbReference>
<dbReference type="Proteomes" id="UP001526430">
    <property type="component" value="Unassembled WGS sequence"/>
</dbReference>
<reference evidence="10 11" key="1">
    <citation type="submission" date="2022-10" db="EMBL/GenBank/DDBJ databases">
        <title>Roseococcus glaciei nov., sp. nov., isolated from glacier.</title>
        <authorList>
            <person name="Liu Q."/>
            <person name="Xin Y.-H."/>
        </authorList>
    </citation>
    <scope>NUCLEOTIDE SEQUENCE [LARGE SCALE GENOMIC DNA]</scope>
    <source>
        <strain evidence="10 11">MDT2-1-1</strain>
    </source>
</reference>
<dbReference type="InterPro" id="IPR050180">
    <property type="entry name" value="RNR_Ribonuclease"/>
</dbReference>
<dbReference type="NCBIfam" id="TIGR02063">
    <property type="entry name" value="RNase_R"/>
    <property type="match status" value="1"/>
</dbReference>
<keyword evidence="11" id="KW-1185">Reference proteome</keyword>
<feature type="region of interest" description="Disordered" evidence="8">
    <location>
        <begin position="1"/>
        <end position="35"/>
    </location>
</feature>
<evidence type="ECO:0000313" key="10">
    <source>
        <dbReference type="EMBL" id="MCW8087302.1"/>
    </source>
</evidence>
<dbReference type="CDD" id="cd04471">
    <property type="entry name" value="S1_RNase_R"/>
    <property type="match status" value="1"/>
</dbReference>
<dbReference type="SMART" id="SM00316">
    <property type="entry name" value="S1"/>
    <property type="match status" value="1"/>
</dbReference>
<proteinExistence type="inferred from homology"/>
<dbReference type="PANTHER" id="PTHR23355:SF9">
    <property type="entry name" value="DIS3-LIKE EXONUCLEASE 2"/>
    <property type="match status" value="1"/>
</dbReference>
<comment type="catalytic activity">
    <reaction evidence="1 7">
        <text>Exonucleolytic cleavage in the 3'- to 5'-direction to yield nucleoside 5'-phosphates.</text>
        <dbReference type="EC" id="3.1.13.1"/>
    </reaction>
</comment>
<dbReference type="SMART" id="SM00955">
    <property type="entry name" value="RNB"/>
    <property type="match status" value="1"/>
</dbReference>
<evidence type="ECO:0000256" key="8">
    <source>
        <dbReference type="SAM" id="MobiDB-lite"/>
    </source>
</evidence>
<comment type="similarity">
    <text evidence="7">Belongs to the RNR ribonuclease family. RNase R subfamily.</text>
</comment>
<sequence>MVRRGPPAKGHKARPEAKATRAPRTKVKGAPRTDALPSRAEIRAFLAQAQGRVGKTEIARHFGLPTEMRPALRQLLSEITAEGGAAPVGKRTLRAPERLPDTAVVEVTGTDPDGDAIARPVNWGGEGRPIVYMHAERRGQPALAPGERVLARLHHVSGEKYEGRTLKRLGTAGEARRVLGIYNKGRITPTDRRHKAEWEVPEGEHGGAEHGEIVLAEALPSTGFGLRPARVVERLGMSGEARSVSLICIHQHGIPDVFPEEALAEAKRARGVALGKRTDLRDLPLVTIDGEDARDFDDAVFAEPDGEGWRVVVAIADVAHYVTAGSALDREAWARGNSVYFPDRVVPMLPEALSNGWCSLKPEEERGCLFVEMRFDKSGTKTAHRFGRGLMRSFARLTYESVQAHHDAGTDPEALERGHVGRLYGAFRALLAARERRGTLELDLPERKVELDPDGKVLGVSPRPRLDSHRLIEEFMVAANVCAAEELERLGQPCMYRIHAPPSEEKLLSLREFLSTLGLSLNPQGQLRPGDFASLLAQVEGRPEARMVHETVLRSQSQAAYEPDNIGHFGLALARYAHFTSPIRRYADLLVHRALVRGLKLGTDGLTEAEAARLVETGEHITGTERRAAQAERDAVDRYLTAFLADKVGATFAARISGIHPFGLFVTLEETGASGFVPIKALPDDHWLVEEGNRRLLGRHSRQVLSLGDPVEARLREANPTTGSLVFDLQMGGAPATISGRGRRRKG</sequence>
<dbReference type="Pfam" id="PF17876">
    <property type="entry name" value="CSD2"/>
    <property type="match status" value="1"/>
</dbReference>
<evidence type="ECO:0000259" key="9">
    <source>
        <dbReference type="PROSITE" id="PS50126"/>
    </source>
</evidence>
<dbReference type="SUPFAM" id="SSF50249">
    <property type="entry name" value="Nucleic acid-binding proteins"/>
    <property type="match status" value="2"/>
</dbReference>
<dbReference type="PROSITE" id="PS01175">
    <property type="entry name" value="RIBONUCLEASE_II"/>
    <property type="match status" value="1"/>
</dbReference>
<gene>
    <name evidence="7 10" type="primary">rnr</name>
    <name evidence="10" type="ORF">OF850_16835</name>
</gene>
<dbReference type="InterPro" id="IPR003029">
    <property type="entry name" value="S1_domain"/>
</dbReference>
<keyword evidence="2 7" id="KW-0963">Cytoplasm</keyword>
<dbReference type="InterPro" id="IPR001900">
    <property type="entry name" value="RNase_II/R"/>
</dbReference>
<evidence type="ECO:0000313" key="11">
    <source>
        <dbReference type="Proteomes" id="UP001526430"/>
    </source>
</evidence>
<evidence type="ECO:0000256" key="1">
    <source>
        <dbReference type="ARBA" id="ARBA00001849"/>
    </source>
</evidence>
<accession>A0ABT3NYQ8</accession>
<comment type="caution">
    <text evidence="10">The sequence shown here is derived from an EMBL/GenBank/DDBJ whole genome shotgun (WGS) entry which is preliminary data.</text>
</comment>
<keyword evidence="3 7" id="KW-0540">Nuclease</keyword>
<dbReference type="InterPro" id="IPR040476">
    <property type="entry name" value="CSD2"/>
</dbReference>
<evidence type="ECO:0000256" key="5">
    <source>
        <dbReference type="ARBA" id="ARBA00022839"/>
    </source>
</evidence>
<dbReference type="Pfam" id="PF00575">
    <property type="entry name" value="S1"/>
    <property type="match status" value="1"/>
</dbReference>
<evidence type="ECO:0000256" key="2">
    <source>
        <dbReference type="ARBA" id="ARBA00022490"/>
    </source>
</evidence>
<dbReference type="HAMAP" id="MF_01895">
    <property type="entry name" value="RNase_R"/>
    <property type="match status" value="1"/>
</dbReference>
<organism evidence="10 11">
    <name type="scientific">Sabulicella glaciei</name>
    <dbReference type="NCBI Taxonomy" id="2984948"/>
    <lineage>
        <taxon>Bacteria</taxon>
        <taxon>Pseudomonadati</taxon>
        <taxon>Pseudomonadota</taxon>
        <taxon>Alphaproteobacteria</taxon>
        <taxon>Acetobacterales</taxon>
        <taxon>Acetobacteraceae</taxon>
        <taxon>Sabulicella</taxon>
    </lineage>
</organism>
<dbReference type="Pfam" id="PF00773">
    <property type="entry name" value="RNB"/>
    <property type="match status" value="1"/>
</dbReference>
<dbReference type="NCBIfam" id="TIGR00358">
    <property type="entry name" value="3_prime_RNase"/>
    <property type="match status" value="1"/>
</dbReference>
<feature type="domain" description="S1 motif" evidence="9">
    <location>
        <begin position="649"/>
        <end position="730"/>
    </location>
</feature>
<comment type="function">
    <text evidence="7">3'-5' exoribonuclease that releases 5'-nucleoside monophosphates and is involved in maturation of structured RNAs.</text>
</comment>